<feature type="domain" description="AB hydrolase-1" evidence="2">
    <location>
        <begin position="182"/>
        <end position="383"/>
    </location>
</feature>
<dbReference type="Pfam" id="PF12697">
    <property type="entry name" value="Abhydrolase_6"/>
    <property type="match status" value="1"/>
</dbReference>
<organism evidence="3 4">
    <name type="scientific">Dactylosporangium cerinum</name>
    <dbReference type="NCBI Taxonomy" id="1434730"/>
    <lineage>
        <taxon>Bacteria</taxon>
        <taxon>Bacillati</taxon>
        <taxon>Actinomycetota</taxon>
        <taxon>Actinomycetes</taxon>
        <taxon>Micromonosporales</taxon>
        <taxon>Micromonosporaceae</taxon>
        <taxon>Dactylosporangium</taxon>
    </lineage>
</organism>
<sequence>MTALSHHRSGTGAPLLLIHGIGSRWQLWQPLLPMLSLHFDVVALDLPGFGASPLAGSSFPSSSSLSSSSDVPALADAVEGSAASVFPASSAFSGSQSLDVSAPADAVKGSAASVFPASSALPESQSLDVSTPADAVEGSAVPVFPASSAFPGSQSLDVPAPADAVKGSAASVFPASSAFPESQSLDVSALADAVERFAASVFPASSTLPGSPSFHVAGSSLGGGVALELGRRGVARSVTAFAPIGFWGPISRRWCQASVTGARLLGRLARPALPPLAATAAGRLVLFGLFFGHPARLDPATCLADVDALVAAPGFPAARAAFAGHRFRDPGALPDIPVTVAWGSRDAILPAFQARRAAAALPTARHVRLPGCGHLPFSDDPTSCATLIQTTAT</sequence>
<evidence type="ECO:0000259" key="2">
    <source>
        <dbReference type="Pfam" id="PF12697"/>
    </source>
</evidence>
<reference evidence="4" key="1">
    <citation type="journal article" date="2019" name="Int. J. Syst. Evol. Microbiol.">
        <title>The Global Catalogue of Microorganisms (GCM) 10K type strain sequencing project: providing services to taxonomists for standard genome sequencing and annotation.</title>
        <authorList>
            <consortium name="The Broad Institute Genomics Platform"/>
            <consortium name="The Broad Institute Genome Sequencing Center for Infectious Disease"/>
            <person name="Wu L."/>
            <person name="Ma J."/>
        </authorList>
    </citation>
    <scope>NUCLEOTIDE SEQUENCE [LARGE SCALE GENOMIC DNA]</scope>
    <source>
        <strain evidence="4">CGMCC 4.7152</strain>
    </source>
</reference>
<dbReference type="RefSeq" id="WP_380117876.1">
    <property type="nucleotide sequence ID" value="NZ_JBHSIU010000030.1"/>
</dbReference>
<dbReference type="PANTHER" id="PTHR43689">
    <property type="entry name" value="HYDROLASE"/>
    <property type="match status" value="1"/>
</dbReference>
<dbReference type="Gene3D" id="3.40.50.1820">
    <property type="entry name" value="alpha/beta hydrolase"/>
    <property type="match status" value="2"/>
</dbReference>
<accession>A0ABV9VXM5</accession>
<evidence type="ECO:0000313" key="4">
    <source>
        <dbReference type="Proteomes" id="UP001595912"/>
    </source>
</evidence>
<evidence type="ECO:0000313" key="3">
    <source>
        <dbReference type="EMBL" id="MFC5001151.1"/>
    </source>
</evidence>
<dbReference type="Pfam" id="PF00561">
    <property type="entry name" value="Abhydrolase_1"/>
    <property type="match status" value="1"/>
</dbReference>
<dbReference type="GO" id="GO:0016787">
    <property type="term" value="F:hydrolase activity"/>
    <property type="evidence" value="ECO:0007669"/>
    <property type="project" value="UniProtKB-KW"/>
</dbReference>
<dbReference type="InterPro" id="IPR029058">
    <property type="entry name" value="AB_hydrolase_fold"/>
</dbReference>
<dbReference type="InterPro" id="IPR000073">
    <property type="entry name" value="AB_hydrolase_1"/>
</dbReference>
<proteinExistence type="predicted"/>
<comment type="caution">
    <text evidence="3">The sequence shown here is derived from an EMBL/GenBank/DDBJ whole genome shotgun (WGS) entry which is preliminary data.</text>
</comment>
<keyword evidence="4" id="KW-1185">Reference proteome</keyword>
<keyword evidence="3" id="KW-0378">Hydrolase</keyword>
<name>A0ABV9VXM5_9ACTN</name>
<feature type="domain" description="AB hydrolase-1" evidence="1">
    <location>
        <begin position="14"/>
        <end position="53"/>
    </location>
</feature>
<evidence type="ECO:0000259" key="1">
    <source>
        <dbReference type="Pfam" id="PF00561"/>
    </source>
</evidence>
<dbReference type="Proteomes" id="UP001595912">
    <property type="component" value="Unassembled WGS sequence"/>
</dbReference>
<gene>
    <name evidence="3" type="ORF">ACFPIJ_25345</name>
</gene>
<dbReference type="PANTHER" id="PTHR43689:SF8">
    <property type="entry name" value="ALPHA_BETA-HYDROLASES SUPERFAMILY PROTEIN"/>
    <property type="match status" value="1"/>
</dbReference>
<protein>
    <submittedName>
        <fullName evidence="3">Alpha/beta fold hydrolase</fullName>
    </submittedName>
</protein>
<dbReference type="SUPFAM" id="SSF53474">
    <property type="entry name" value="alpha/beta-Hydrolases"/>
    <property type="match status" value="1"/>
</dbReference>
<dbReference type="EMBL" id="JBHSIU010000030">
    <property type="protein sequence ID" value="MFC5001151.1"/>
    <property type="molecule type" value="Genomic_DNA"/>
</dbReference>